<dbReference type="Pfam" id="PF17917">
    <property type="entry name" value="RT_RNaseH"/>
    <property type="match status" value="1"/>
</dbReference>
<dbReference type="PANTHER" id="PTHR37984">
    <property type="entry name" value="PROTEIN CBG26694"/>
    <property type="match status" value="1"/>
</dbReference>
<reference evidence="8 9" key="1">
    <citation type="submission" date="2019-08" db="EMBL/GenBank/DDBJ databases">
        <title>Whole genome of Aphis craccivora.</title>
        <authorList>
            <person name="Voronova N.V."/>
            <person name="Shulinski R.S."/>
            <person name="Bandarenka Y.V."/>
            <person name="Zhorov D.G."/>
            <person name="Warner D."/>
        </authorList>
    </citation>
    <scope>NUCLEOTIDE SEQUENCE [LARGE SCALE GENOMIC DNA]</scope>
    <source>
        <strain evidence="8">180601</strain>
        <tissue evidence="8">Whole Body</tissue>
    </source>
</reference>
<dbReference type="AlphaFoldDB" id="A0A6G0Y6A6"/>
<dbReference type="GO" id="GO:0004519">
    <property type="term" value="F:endonuclease activity"/>
    <property type="evidence" value="ECO:0007669"/>
    <property type="project" value="UniProtKB-KW"/>
</dbReference>
<dbReference type="InterPro" id="IPR043502">
    <property type="entry name" value="DNA/RNA_pol_sf"/>
</dbReference>
<evidence type="ECO:0000256" key="1">
    <source>
        <dbReference type="ARBA" id="ARBA00022679"/>
    </source>
</evidence>
<dbReference type="InterPro" id="IPR041373">
    <property type="entry name" value="RT_RNaseH"/>
</dbReference>
<proteinExistence type="predicted"/>
<evidence type="ECO:0000256" key="2">
    <source>
        <dbReference type="ARBA" id="ARBA00022695"/>
    </source>
</evidence>
<evidence type="ECO:0000256" key="6">
    <source>
        <dbReference type="ARBA" id="ARBA00022918"/>
    </source>
</evidence>
<dbReference type="GO" id="GO:0003964">
    <property type="term" value="F:RNA-directed DNA polymerase activity"/>
    <property type="evidence" value="ECO:0007669"/>
    <property type="project" value="UniProtKB-KW"/>
</dbReference>
<organism evidence="8 9">
    <name type="scientific">Aphis craccivora</name>
    <name type="common">Cowpea aphid</name>
    <dbReference type="NCBI Taxonomy" id="307492"/>
    <lineage>
        <taxon>Eukaryota</taxon>
        <taxon>Metazoa</taxon>
        <taxon>Ecdysozoa</taxon>
        <taxon>Arthropoda</taxon>
        <taxon>Hexapoda</taxon>
        <taxon>Insecta</taxon>
        <taxon>Pterygota</taxon>
        <taxon>Neoptera</taxon>
        <taxon>Paraneoptera</taxon>
        <taxon>Hemiptera</taxon>
        <taxon>Sternorrhyncha</taxon>
        <taxon>Aphidomorpha</taxon>
        <taxon>Aphidoidea</taxon>
        <taxon>Aphididae</taxon>
        <taxon>Aphidini</taxon>
        <taxon>Aphis</taxon>
        <taxon>Aphis</taxon>
    </lineage>
</organism>
<keyword evidence="5" id="KW-0378">Hydrolase</keyword>
<evidence type="ECO:0000313" key="8">
    <source>
        <dbReference type="EMBL" id="KAF0749836.1"/>
    </source>
</evidence>
<keyword evidence="6" id="KW-0695">RNA-directed DNA polymerase</keyword>
<dbReference type="InterPro" id="IPR043128">
    <property type="entry name" value="Rev_trsase/Diguanyl_cyclase"/>
</dbReference>
<protein>
    <submittedName>
        <fullName evidence="8">Retrotransposable element Tf2 protein type 1</fullName>
    </submittedName>
</protein>
<feature type="domain" description="Reverse transcriptase RNase H-like" evidence="7">
    <location>
        <begin position="91"/>
        <end position="166"/>
    </location>
</feature>
<keyword evidence="2" id="KW-0548">Nucleotidyltransferase</keyword>
<dbReference type="EMBL" id="VUJU01005949">
    <property type="protein sequence ID" value="KAF0749836.1"/>
    <property type="molecule type" value="Genomic_DNA"/>
</dbReference>
<dbReference type="GO" id="GO:0016787">
    <property type="term" value="F:hydrolase activity"/>
    <property type="evidence" value="ECO:0007669"/>
    <property type="project" value="UniProtKB-KW"/>
</dbReference>
<keyword evidence="9" id="KW-1185">Reference proteome</keyword>
<name>A0A6G0Y6A6_APHCR</name>
<keyword evidence="4" id="KW-0255">Endonuclease</keyword>
<accession>A0A6G0Y6A6</accession>
<evidence type="ECO:0000256" key="3">
    <source>
        <dbReference type="ARBA" id="ARBA00022722"/>
    </source>
</evidence>
<dbReference type="PANTHER" id="PTHR37984:SF5">
    <property type="entry name" value="PROTEIN NYNRIN-LIKE"/>
    <property type="match status" value="1"/>
</dbReference>
<feature type="non-terminal residue" evidence="8">
    <location>
        <position position="172"/>
    </location>
</feature>
<dbReference type="InterPro" id="IPR050951">
    <property type="entry name" value="Retrovirus_Pol_polyprotein"/>
</dbReference>
<dbReference type="SUPFAM" id="SSF56672">
    <property type="entry name" value="DNA/RNA polymerases"/>
    <property type="match status" value="1"/>
</dbReference>
<dbReference type="Gene3D" id="3.30.70.270">
    <property type="match status" value="1"/>
</dbReference>
<evidence type="ECO:0000256" key="5">
    <source>
        <dbReference type="ARBA" id="ARBA00022801"/>
    </source>
</evidence>
<dbReference type="Proteomes" id="UP000478052">
    <property type="component" value="Unassembled WGS sequence"/>
</dbReference>
<sequence>MNFLDEVIVTRATDKEHTNNLENALVKLGEAGSTPLRVEAILKAPRPSNIQGVRAVVGMINYYAKFVQNLSSKECEEAFIKAKERIASDDLLTHYDPSGEKTPVTFISRILNKTEKNYSVIVKEALAISWTVRKLSQYLLGRRFILVKDHKPLLAIFGEKNGIPKMTAGKLQ</sequence>
<gene>
    <name evidence="8" type="ORF">FWK35_00020051</name>
</gene>
<keyword evidence="3" id="KW-0540">Nuclease</keyword>
<evidence type="ECO:0000259" key="7">
    <source>
        <dbReference type="Pfam" id="PF17917"/>
    </source>
</evidence>
<evidence type="ECO:0000256" key="4">
    <source>
        <dbReference type="ARBA" id="ARBA00022759"/>
    </source>
</evidence>
<evidence type="ECO:0000313" key="9">
    <source>
        <dbReference type="Proteomes" id="UP000478052"/>
    </source>
</evidence>
<keyword evidence="1" id="KW-0808">Transferase</keyword>
<comment type="caution">
    <text evidence="8">The sequence shown here is derived from an EMBL/GenBank/DDBJ whole genome shotgun (WGS) entry which is preliminary data.</text>
</comment>
<dbReference type="OrthoDB" id="427924at2759"/>